<comment type="caution">
    <text evidence="2">The sequence shown here is derived from an EMBL/GenBank/DDBJ whole genome shotgun (WGS) entry which is preliminary data.</text>
</comment>
<keyword evidence="3" id="KW-1185">Reference proteome</keyword>
<dbReference type="Proteomes" id="UP000035058">
    <property type="component" value="Unassembled WGS sequence"/>
</dbReference>
<name>K6X3I6_9ACTN</name>
<feature type="compositionally biased region" description="Basic and acidic residues" evidence="1">
    <location>
        <begin position="80"/>
        <end position="90"/>
    </location>
</feature>
<evidence type="ECO:0000313" key="2">
    <source>
        <dbReference type="EMBL" id="GAB98922.1"/>
    </source>
</evidence>
<evidence type="ECO:0000256" key="1">
    <source>
        <dbReference type="SAM" id="MobiDB-lite"/>
    </source>
</evidence>
<gene>
    <name evidence="2" type="ORF">GONAM_06_00320</name>
</gene>
<protein>
    <submittedName>
        <fullName evidence="2">Uncharacterized protein</fullName>
    </submittedName>
</protein>
<dbReference type="EMBL" id="BAHE01000006">
    <property type="protein sequence ID" value="GAB98922.1"/>
    <property type="molecule type" value="Genomic_DNA"/>
</dbReference>
<dbReference type="AlphaFoldDB" id="K6X3I6"/>
<accession>K6X3I6</accession>
<sequence>MGTARRALALADARSESVGESWSGAQMIAAGLPLPRLQHTFQIPGGEARSDFDWDGRVVGEFDGLQKYGRLLRPGGDCGRSVDPREEARGRATGARNHGDPLDLVHSGTRRVGRINSALVGDCRTPRGLTGPYFGGWLVRFVDVRLPT</sequence>
<feature type="region of interest" description="Disordered" evidence="1">
    <location>
        <begin position="76"/>
        <end position="102"/>
    </location>
</feature>
<evidence type="ECO:0000313" key="3">
    <source>
        <dbReference type="Proteomes" id="UP000035058"/>
    </source>
</evidence>
<organism evidence="2 3">
    <name type="scientific">Gordonia namibiensis NBRC 108229</name>
    <dbReference type="NCBI Taxonomy" id="1208314"/>
    <lineage>
        <taxon>Bacteria</taxon>
        <taxon>Bacillati</taxon>
        <taxon>Actinomycetota</taxon>
        <taxon>Actinomycetes</taxon>
        <taxon>Mycobacteriales</taxon>
        <taxon>Gordoniaceae</taxon>
        <taxon>Gordonia</taxon>
    </lineage>
</organism>
<proteinExistence type="predicted"/>
<reference evidence="2 3" key="1">
    <citation type="submission" date="2012-08" db="EMBL/GenBank/DDBJ databases">
        <title>Whole genome shotgun sequence of Gordonia namibiensis NBRC 108229.</title>
        <authorList>
            <person name="Isaki-Nakamura S."/>
            <person name="Hosoyama A."/>
            <person name="Tsuchikane K."/>
            <person name="Katsumata H."/>
            <person name="Baba S."/>
            <person name="Yamazaki S."/>
            <person name="Fujita N."/>
        </authorList>
    </citation>
    <scope>NUCLEOTIDE SEQUENCE [LARGE SCALE GENOMIC DNA]</scope>
    <source>
        <strain evidence="2 3">NBRC 108229</strain>
    </source>
</reference>